<gene>
    <name evidence="2" type="ORF">P879_01201</name>
</gene>
<dbReference type="EMBL" id="JTDF01000676">
    <property type="protein sequence ID" value="KAF8571162.1"/>
    <property type="molecule type" value="Genomic_DNA"/>
</dbReference>
<protein>
    <submittedName>
        <fullName evidence="2">Uncharacterized protein</fullName>
    </submittedName>
</protein>
<accession>A0A8T0DVG9</accession>
<feature type="compositionally biased region" description="Pro residues" evidence="1">
    <location>
        <begin position="1"/>
        <end position="12"/>
    </location>
</feature>
<keyword evidence="3" id="KW-1185">Reference proteome</keyword>
<evidence type="ECO:0000256" key="1">
    <source>
        <dbReference type="SAM" id="MobiDB-lite"/>
    </source>
</evidence>
<feature type="region of interest" description="Disordered" evidence="1">
    <location>
        <begin position="163"/>
        <end position="286"/>
    </location>
</feature>
<dbReference type="AlphaFoldDB" id="A0A8T0DVG9"/>
<feature type="compositionally biased region" description="Low complexity" evidence="1">
    <location>
        <begin position="29"/>
        <end position="41"/>
    </location>
</feature>
<organism evidence="2 3">
    <name type="scientific">Paragonimus westermani</name>
    <dbReference type="NCBI Taxonomy" id="34504"/>
    <lineage>
        <taxon>Eukaryota</taxon>
        <taxon>Metazoa</taxon>
        <taxon>Spiralia</taxon>
        <taxon>Lophotrochozoa</taxon>
        <taxon>Platyhelminthes</taxon>
        <taxon>Trematoda</taxon>
        <taxon>Digenea</taxon>
        <taxon>Plagiorchiida</taxon>
        <taxon>Troglotremata</taxon>
        <taxon>Troglotrematidae</taxon>
        <taxon>Paragonimus</taxon>
    </lineage>
</organism>
<evidence type="ECO:0000313" key="3">
    <source>
        <dbReference type="Proteomes" id="UP000699462"/>
    </source>
</evidence>
<dbReference type="OrthoDB" id="10482704at2759"/>
<feature type="non-terminal residue" evidence="2">
    <location>
        <position position="1"/>
    </location>
</feature>
<feature type="region of interest" description="Disordered" evidence="1">
    <location>
        <begin position="1"/>
        <end position="41"/>
    </location>
</feature>
<evidence type="ECO:0000313" key="2">
    <source>
        <dbReference type="EMBL" id="KAF8571162.1"/>
    </source>
</evidence>
<comment type="caution">
    <text evidence="2">The sequence shown here is derived from an EMBL/GenBank/DDBJ whole genome shotgun (WGS) entry which is preliminary data.</text>
</comment>
<proteinExistence type="predicted"/>
<name>A0A8T0DVG9_9TREM</name>
<dbReference type="Proteomes" id="UP000699462">
    <property type="component" value="Unassembled WGS sequence"/>
</dbReference>
<reference evidence="2 3" key="1">
    <citation type="submission" date="2019-07" db="EMBL/GenBank/DDBJ databases">
        <title>Annotation for the trematode Paragonimus westermani.</title>
        <authorList>
            <person name="Choi Y.-J."/>
        </authorList>
    </citation>
    <scope>NUCLEOTIDE SEQUENCE [LARGE SCALE GENOMIC DNA]</scope>
    <source>
        <strain evidence="2">180907_Pwestermani</strain>
    </source>
</reference>
<sequence>PPPPPPPPPPPTSESTTDQLPVSTSGIHLPLSTRPPLLSTIPSTESTLVTSRDTQMNMTMVAANTCQQTRSSLPTVPPQQQHPINSNFYRDRNHDLSLEFPTRMPYAVTNPRLSNWTGPTSVFTPGQTGPRAPINMRSRPWIPQQQLPPGVPPLKPRAMLVPPGSGPTPRSFAPTPQGHVHPGAGLSFGMRMPDRGSLNARPNNQPPFANYTHPASRPHPPPPGGFGIPHIPSNQNRMRGSWPNPSLGFNPGPMPSNRPPFTRIMRPAPSAMGFPPGRFMPRPPRQ</sequence>
<feature type="compositionally biased region" description="Polar residues" evidence="1">
    <location>
        <begin position="13"/>
        <end position="26"/>
    </location>
</feature>